<dbReference type="Proteomes" id="UP000000763">
    <property type="component" value="Chromosome 10"/>
</dbReference>
<reference evidence="3" key="2">
    <citation type="journal article" date="2008" name="Nucleic Acids Res.">
        <title>The rice annotation project database (RAP-DB): 2008 update.</title>
        <authorList>
            <consortium name="The rice annotation project (RAP)"/>
        </authorList>
    </citation>
    <scope>GENOME REANNOTATION</scope>
    <source>
        <strain evidence="3">cv. Nipponbare</strain>
    </source>
</reference>
<dbReference type="AlphaFoldDB" id="Q8H8J3"/>
<organism evidence="2 3">
    <name type="scientific">Oryza sativa subsp. japonica</name>
    <name type="common">Rice</name>
    <dbReference type="NCBI Taxonomy" id="39947"/>
    <lineage>
        <taxon>Eukaryota</taxon>
        <taxon>Viridiplantae</taxon>
        <taxon>Streptophyta</taxon>
        <taxon>Embryophyta</taxon>
        <taxon>Tracheophyta</taxon>
        <taxon>Spermatophyta</taxon>
        <taxon>Magnoliopsida</taxon>
        <taxon>Liliopsida</taxon>
        <taxon>Poales</taxon>
        <taxon>Poaceae</taxon>
        <taxon>BOP clade</taxon>
        <taxon>Oryzoideae</taxon>
        <taxon>Oryzeae</taxon>
        <taxon>Oryzinae</taxon>
        <taxon>Oryza</taxon>
        <taxon>Oryza sativa</taxon>
    </lineage>
</organism>
<reference evidence="3" key="1">
    <citation type="journal article" date="2005" name="Nature">
        <title>The map-based sequence of the rice genome.</title>
        <authorList>
            <consortium name="International rice genome sequencing project (IRGSP)"/>
            <person name="Matsumoto T."/>
            <person name="Wu J."/>
            <person name="Kanamori H."/>
            <person name="Katayose Y."/>
            <person name="Fujisawa M."/>
            <person name="Namiki N."/>
            <person name="Mizuno H."/>
            <person name="Yamamoto K."/>
            <person name="Antonio B.A."/>
            <person name="Baba T."/>
            <person name="Sakata K."/>
            <person name="Nagamura Y."/>
            <person name="Aoki H."/>
            <person name="Arikawa K."/>
            <person name="Arita K."/>
            <person name="Bito T."/>
            <person name="Chiden Y."/>
            <person name="Fujitsuka N."/>
            <person name="Fukunaka R."/>
            <person name="Hamada M."/>
            <person name="Harada C."/>
            <person name="Hayashi A."/>
            <person name="Hijishita S."/>
            <person name="Honda M."/>
            <person name="Hosokawa S."/>
            <person name="Ichikawa Y."/>
            <person name="Idonuma A."/>
            <person name="Iijima M."/>
            <person name="Ikeda M."/>
            <person name="Ikeno M."/>
            <person name="Ito K."/>
            <person name="Ito S."/>
            <person name="Ito T."/>
            <person name="Ito Y."/>
            <person name="Ito Y."/>
            <person name="Iwabuchi A."/>
            <person name="Kamiya K."/>
            <person name="Karasawa W."/>
            <person name="Kurita K."/>
            <person name="Katagiri S."/>
            <person name="Kikuta A."/>
            <person name="Kobayashi H."/>
            <person name="Kobayashi N."/>
            <person name="Machita K."/>
            <person name="Maehara T."/>
            <person name="Masukawa M."/>
            <person name="Mizubayashi T."/>
            <person name="Mukai Y."/>
            <person name="Nagasaki H."/>
            <person name="Nagata Y."/>
            <person name="Naito S."/>
            <person name="Nakashima M."/>
            <person name="Nakama Y."/>
            <person name="Nakamichi Y."/>
            <person name="Nakamura M."/>
            <person name="Meguro A."/>
            <person name="Negishi M."/>
            <person name="Ohta I."/>
            <person name="Ohta T."/>
            <person name="Okamoto M."/>
            <person name="Ono N."/>
            <person name="Saji S."/>
            <person name="Sakaguchi M."/>
            <person name="Sakai K."/>
            <person name="Shibata M."/>
            <person name="Shimokawa T."/>
            <person name="Song J."/>
            <person name="Takazaki Y."/>
            <person name="Terasawa K."/>
            <person name="Tsugane M."/>
            <person name="Tsuji K."/>
            <person name="Ueda S."/>
            <person name="Waki K."/>
            <person name="Yamagata H."/>
            <person name="Yamamoto M."/>
            <person name="Yamamoto S."/>
            <person name="Yamane H."/>
            <person name="Yoshiki S."/>
            <person name="Yoshihara R."/>
            <person name="Yukawa K."/>
            <person name="Zhong H."/>
            <person name="Yano M."/>
            <person name="Yuan Q."/>
            <person name="Ouyang S."/>
            <person name="Liu J."/>
            <person name="Jones K.M."/>
            <person name="Gansberger K."/>
            <person name="Moffat K."/>
            <person name="Hill J."/>
            <person name="Bera J."/>
            <person name="Fadrosh D."/>
            <person name="Jin S."/>
            <person name="Johri S."/>
            <person name="Kim M."/>
            <person name="Overton L."/>
            <person name="Reardon M."/>
            <person name="Tsitrin T."/>
            <person name="Vuong H."/>
            <person name="Weaver B."/>
            <person name="Ciecko A."/>
            <person name="Tallon L."/>
            <person name="Jackson J."/>
            <person name="Pai G."/>
            <person name="Aken S.V."/>
            <person name="Utterback T."/>
            <person name="Reidmuller S."/>
            <person name="Feldblyum T."/>
            <person name="Hsiao J."/>
            <person name="Zismann V."/>
            <person name="Iobst S."/>
            <person name="de Vazeille A.R."/>
            <person name="Buell C.R."/>
            <person name="Ying K."/>
            <person name="Li Y."/>
            <person name="Lu T."/>
            <person name="Huang Y."/>
            <person name="Zhao Q."/>
            <person name="Feng Q."/>
            <person name="Zhang L."/>
            <person name="Zhu J."/>
            <person name="Weng Q."/>
            <person name="Mu J."/>
            <person name="Lu Y."/>
            <person name="Fan D."/>
            <person name="Liu Y."/>
            <person name="Guan J."/>
            <person name="Zhang Y."/>
            <person name="Yu S."/>
            <person name="Liu X."/>
            <person name="Zhang Y."/>
            <person name="Hong G."/>
            <person name="Han B."/>
            <person name="Choisne N."/>
            <person name="Demange N."/>
            <person name="Orjeda G."/>
            <person name="Samain S."/>
            <person name="Cattolico L."/>
            <person name="Pelletier E."/>
            <person name="Couloux A."/>
            <person name="Segurens B."/>
            <person name="Wincker P."/>
            <person name="D'Hont A."/>
            <person name="Scarpelli C."/>
            <person name="Weissenbach J."/>
            <person name="Salanoubat M."/>
            <person name="Quetier F."/>
            <person name="Yu Y."/>
            <person name="Kim H.R."/>
            <person name="Rambo T."/>
            <person name="Currie J."/>
            <person name="Collura K."/>
            <person name="Luo M."/>
            <person name="Yang T."/>
            <person name="Ammiraju J.S.S."/>
            <person name="Engler F."/>
            <person name="Soderlund C."/>
            <person name="Wing R.A."/>
            <person name="Palmer L.E."/>
            <person name="de la Bastide M."/>
            <person name="Spiegel L."/>
            <person name="Nascimento L."/>
            <person name="Zutavern T."/>
            <person name="O'Shaughnessy A."/>
            <person name="Dike S."/>
            <person name="Dedhia N."/>
            <person name="Preston R."/>
            <person name="Balija V."/>
            <person name="McCombie W.R."/>
            <person name="Chow T."/>
            <person name="Chen H."/>
            <person name="Chung M."/>
            <person name="Chen C."/>
            <person name="Shaw J."/>
            <person name="Wu H."/>
            <person name="Hsiao K."/>
            <person name="Chao Y."/>
            <person name="Chu M."/>
            <person name="Cheng C."/>
            <person name="Hour A."/>
            <person name="Lee P."/>
            <person name="Lin S."/>
            <person name="Lin Y."/>
            <person name="Liou J."/>
            <person name="Liu S."/>
            <person name="Hsing Y."/>
            <person name="Raghuvanshi S."/>
            <person name="Mohanty A."/>
            <person name="Bharti A.K."/>
            <person name="Gaur A."/>
            <person name="Gupta V."/>
            <person name="Kumar D."/>
            <person name="Ravi V."/>
            <person name="Vij S."/>
            <person name="Kapur A."/>
            <person name="Khurana P."/>
            <person name="Khurana P."/>
            <person name="Khurana J.P."/>
            <person name="Tyagi A.K."/>
            <person name="Gaikwad K."/>
            <person name="Singh A."/>
            <person name="Dalal V."/>
            <person name="Srivastava S."/>
            <person name="Dixit A."/>
            <person name="Pal A.K."/>
            <person name="Ghazi I.A."/>
            <person name="Yadav M."/>
            <person name="Pandit A."/>
            <person name="Bhargava A."/>
            <person name="Sureshbabu K."/>
            <person name="Batra K."/>
            <person name="Sharma T.R."/>
            <person name="Mohapatra T."/>
            <person name="Singh N.K."/>
            <person name="Messing J."/>
            <person name="Nelson A.B."/>
            <person name="Fuks G."/>
            <person name="Kavchok S."/>
            <person name="Keizer G."/>
            <person name="Linton E."/>
            <person name="Llaca V."/>
            <person name="Song R."/>
            <person name="Tanyolac B."/>
            <person name="Young S."/>
            <person name="Ho-Il K."/>
            <person name="Hahn J.H."/>
            <person name="Sangsakoo G."/>
            <person name="Vanavichit A."/>
            <person name="de Mattos Luiz.A.T."/>
            <person name="Zimmer P.D."/>
            <person name="Malone G."/>
            <person name="Dellagostin O."/>
            <person name="de Oliveira A.C."/>
            <person name="Bevan M."/>
            <person name="Bancroft I."/>
            <person name="Minx P."/>
            <person name="Cordum H."/>
            <person name="Wilson R."/>
            <person name="Cheng Z."/>
            <person name="Jin W."/>
            <person name="Jiang J."/>
            <person name="Leong S.A."/>
            <person name="Iwama H."/>
            <person name="Gojobori T."/>
            <person name="Itoh T."/>
            <person name="Niimura Y."/>
            <person name="Fujii Y."/>
            <person name="Habara T."/>
            <person name="Sakai H."/>
            <person name="Sato Y."/>
            <person name="Wilson G."/>
            <person name="Kumar K."/>
            <person name="McCouch S."/>
            <person name="Juretic N."/>
            <person name="Hoen D."/>
            <person name="Wright S."/>
            <person name="Bruskiewich R."/>
            <person name="Bureau T."/>
            <person name="Miyao A."/>
            <person name="Hirochika H."/>
            <person name="Nishikawa T."/>
            <person name="Kadowaki K."/>
            <person name="Sugiura M."/>
            <person name="Burr B."/>
            <person name="Sasaki T."/>
        </authorList>
    </citation>
    <scope>NUCLEOTIDE SEQUENCE [LARGE SCALE GENOMIC DNA]</scope>
    <source>
        <strain evidence="3">cv. Nipponbare</strain>
    </source>
</reference>
<evidence type="ECO:0000313" key="2">
    <source>
        <dbReference type="EMBL" id="AAN08665.1"/>
    </source>
</evidence>
<feature type="compositionally biased region" description="Low complexity" evidence="1">
    <location>
        <begin position="387"/>
        <end position="398"/>
    </location>
</feature>
<feature type="compositionally biased region" description="Gly residues" evidence="1">
    <location>
        <begin position="167"/>
        <end position="176"/>
    </location>
</feature>
<gene>
    <name evidence="2" type="primary">OSJNBa0083M08.6</name>
</gene>
<evidence type="ECO:0000313" key="3">
    <source>
        <dbReference type="Proteomes" id="UP000000763"/>
    </source>
</evidence>
<name>Q8H8J3_ORYSJ</name>
<keyword evidence="2" id="KW-0238">DNA-binding</keyword>
<accession>Q8H8J3</accession>
<feature type="compositionally biased region" description="Low complexity" evidence="1">
    <location>
        <begin position="356"/>
        <end position="366"/>
    </location>
</feature>
<feature type="compositionally biased region" description="Low complexity" evidence="1">
    <location>
        <begin position="35"/>
        <end position="50"/>
    </location>
</feature>
<sequence length="425" mass="45408">MWAAASPSVGAEGRRGHSGRRRECRGRHRRRFGPEEATASRTSAAEATAPARDKPEDAAPLEIAVDAAPAEDEPEDVVPLLQIRGGRRGNRRGCRRRPSRCRRHVGCRVAVGWSCLTSTSVVAEPPRGPSRRCLSRYESATLRTSAAEAIAPPPPSRTPPPRESEEAGGGQSGNGGMLPPAGPSHLSPDRTALSVAVHNAVAAFEAPRQWWGGPSRHPDFRRHLWNVNTYGGAVADDGGVIGASSDTVHGKDLLLRHAAGHLADEQPHPLAVAILRISGHHRDLSLSRLFSFSDGYATSSDEPPPRRGAAPQPQQLCGLNGGAGLFSSGRGMTAMMECHDVEMPFLRGIDVNRPAPAAETTTTRGASLARRTRGVRRDLPQQHALQPAATTRTPAAAADLVYRGQGRDGSSNSREKKREENKICS</sequence>
<proteinExistence type="predicted"/>
<protein>
    <submittedName>
        <fullName evidence="2">DNA-binding protein</fullName>
    </submittedName>
</protein>
<feature type="region of interest" description="Disordered" evidence="1">
    <location>
        <begin position="144"/>
        <end position="189"/>
    </location>
</feature>
<feature type="region of interest" description="Disordered" evidence="1">
    <location>
        <begin position="1"/>
        <end position="58"/>
    </location>
</feature>
<dbReference type="GO" id="GO:0003677">
    <property type="term" value="F:DNA binding"/>
    <property type="evidence" value="ECO:0007669"/>
    <property type="project" value="UniProtKB-KW"/>
</dbReference>
<feature type="compositionally biased region" description="Basic and acidic residues" evidence="1">
    <location>
        <begin position="413"/>
        <end position="425"/>
    </location>
</feature>
<dbReference type="EMBL" id="AC096691">
    <property type="protein sequence ID" value="AAN08665.1"/>
    <property type="molecule type" value="Genomic_DNA"/>
</dbReference>
<feature type="region of interest" description="Disordered" evidence="1">
    <location>
        <begin position="356"/>
        <end position="425"/>
    </location>
</feature>
<evidence type="ECO:0000256" key="1">
    <source>
        <dbReference type="SAM" id="MobiDB-lite"/>
    </source>
</evidence>
<feature type="region of interest" description="Disordered" evidence="1">
    <location>
        <begin position="296"/>
        <end position="315"/>
    </location>
</feature>
<feature type="compositionally biased region" description="Basic residues" evidence="1">
    <location>
        <begin position="16"/>
        <end position="31"/>
    </location>
</feature>